<reference evidence="1" key="1">
    <citation type="submission" date="2022-04" db="EMBL/GenBank/DDBJ databases">
        <title>Paenibacillus mangrovi sp. nov., a novel endophytic bacterium isolated from bark of Kandelia candel.</title>
        <authorList>
            <person name="Tuo L."/>
        </authorList>
    </citation>
    <scope>NUCLEOTIDE SEQUENCE</scope>
    <source>
        <strain evidence="1">KQZ6P-2</strain>
    </source>
</reference>
<dbReference type="EMBL" id="JALIRP010000004">
    <property type="protein sequence ID" value="MCJ8012537.1"/>
    <property type="molecule type" value="Genomic_DNA"/>
</dbReference>
<name>A0A9X1WNM2_9BACL</name>
<organism evidence="1 2">
    <name type="scientific">Paenibacillus mangrovi</name>
    <dbReference type="NCBI Taxonomy" id="2931978"/>
    <lineage>
        <taxon>Bacteria</taxon>
        <taxon>Bacillati</taxon>
        <taxon>Bacillota</taxon>
        <taxon>Bacilli</taxon>
        <taxon>Bacillales</taxon>
        <taxon>Paenibacillaceae</taxon>
        <taxon>Paenibacillus</taxon>
    </lineage>
</organism>
<accession>A0A9X1WNM2</accession>
<keyword evidence="2" id="KW-1185">Reference proteome</keyword>
<gene>
    <name evidence="1" type="ORF">MUG84_12430</name>
</gene>
<protein>
    <submittedName>
        <fullName evidence="1">Uncharacterized protein</fullName>
    </submittedName>
</protein>
<evidence type="ECO:0000313" key="2">
    <source>
        <dbReference type="Proteomes" id="UP001139347"/>
    </source>
</evidence>
<proteinExistence type="predicted"/>
<evidence type="ECO:0000313" key="1">
    <source>
        <dbReference type="EMBL" id="MCJ8012537.1"/>
    </source>
</evidence>
<dbReference type="AlphaFoldDB" id="A0A9X1WNM2"/>
<dbReference type="Proteomes" id="UP001139347">
    <property type="component" value="Unassembled WGS sequence"/>
</dbReference>
<comment type="caution">
    <text evidence="1">The sequence shown here is derived from an EMBL/GenBank/DDBJ whole genome shotgun (WGS) entry which is preliminary data.</text>
</comment>
<sequence length="238" mass="28108">MNTWIFAGQCDKSETLLYISKMLVSGNHSVLLIDATEKRKYPFYIGHLDEKLLLTEFAGFDVATGFDDAHRLEAHLQSLGSSLEKYDYVIYDVELHNFCPSELWREASALVWVTDYEIWTLEQGSRWLKDAIERHFPDGKNPEMVKVVVRAVDEWFGISYLDGYFNNLPVCWKDEPVIIPWNELDMSLKLQNEHIKRVHMKPLTRRYKRNLCQLVQTLTDWNQKQINRLLRVAERRRA</sequence>
<dbReference type="RefSeq" id="WP_244725330.1">
    <property type="nucleotide sequence ID" value="NZ_JALIRP010000004.1"/>
</dbReference>